<dbReference type="InterPro" id="IPR000944">
    <property type="entry name" value="Tscrpt_reg_Rrf2"/>
</dbReference>
<evidence type="ECO:0000313" key="3">
    <source>
        <dbReference type="Proteomes" id="UP000314011"/>
    </source>
</evidence>
<protein>
    <submittedName>
        <fullName evidence="2">Rrf2 family transcriptional regulator</fullName>
    </submittedName>
</protein>
<dbReference type="GO" id="GO:0005829">
    <property type="term" value="C:cytosol"/>
    <property type="evidence" value="ECO:0007669"/>
    <property type="project" value="TreeGrafter"/>
</dbReference>
<reference evidence="2 3" key="1">
    <citation type="submission" date="2019-06" db="EMBL/GenBank/DDBJ databases">
        <title>Genome of new Rhodobacteraceae sp. SM1903.</title>
        <authorList>
            <person name="Ren X."/>
        </authorList>
    </citation>
    <scope>NUCLEOTIDE SEQUENCE [LARGE SCALE GENOMIC DNA]</scope>
    <source>
        <strain evidence="2 3">SM1903</strain>
    </source>
</reference>
<dbReference type="SUPFAM" id="SSF46785">
    <property type="entry name" value="Winged helix' DNA-binding domain"/>
    <property type="match status" value="1"/>
</dbReference>
<dbReference type="PROSITE" id="PS51197">
    <property type="entry name" value="HTH_RRF2_2"/>
    <property type="match status" value="1"/>
</dbReference>
<dbReference type="NCBIfam" id="TIGR00738">
    <property type="entry name" value="rrf2_super"/>
    <property type="match status" value="1"/>
</dbReference>
<dbReference type="Proteomes" id="UP000314011">
    <property type="component" value="Unassembled WGS sequence"/>
</dbReference>
<dbReference type="PANTHER" id="PTHR33221">
    <property type="entry name" value="WINGED HELIX-TURN-HELIX TRANSCRIPTIONAL REGULATOR, RRF2 FAMILY"/>
    <property type="match status" value="1"/>
</dbReference>
<dbReference type="Pfam" id="PF02082">
    <property type="entry name" value="Rrf2"/>
    <property type="match status" value="1"/>
</dbReference>
<keyword evidence="1" id="KW-0238">DNA-binding</keyword>
<dbReference type="PANTHER" id="PTHR33221:SF4">
    <property type="entry name" value="HTH-TYPE TRANSCRIPTIONAL REPRESSOR NSRR"/>
    <property type="match status" value="1"/>
</dbReference>
<accession>A0A5C5G997</accession>
<dbReference type="RefSeq" id="WP_140196187.1">
    <property type="nucleotide sequence ID" value="NZ_CP065915.1"/>
</dbReference>
<evidence type="ECO:0000313" key="2">
    <source>
        <dbReference type="EMBL" id="TNY31308.1"/>
    </source>
</evidence>
<dbReference type="OrthoDB" id="9795923at2"/>
<proteinExistence type="predicted"/>
<sequence>MHLTKFTDYALRSCLYLAAHPERLVNIAEISKAHRLSHPNLMKVVRKLVDGGFLQSTRGRSGGISLARPAEEIRVGELARYMEGDTQMVDCSTCILLGSCGLVRGLNEAKMAFYKSLDRFSLADAVGAHPRTLPILRGAAAEA</sequence>
<dbReference type="EMBL" id="VFFF01000002">
    <property type="protein sequence ID" value="TNY31308.1"/>
    <property type="molecule type" value="Genomic_DNA"/>
</dbReference>
<evidence type="ECO:0000256" key="1">
    <source>
        <dbReference type="ARBA" id="ARBA00023125"/>
    </source>
</evidence>
<comment type="caution">
    <text evidence="2">The sequence shown here is derived from an EMBL/GenBank/DDBJ whole genome shotgun (WGS) entry which is preliminary data.</text>
</comment>
<dbReference type="Gene3D" id="1.10.10.10">
    <property type="entry name" value="Winged helix-like DNA-binding domain superfamily/Winged helix DNA-binding domain"/>
    <property type="match status" value="1"/>
</dbReference>
<dbReference type="AlphaFoldDB" id="A0A5C5G997"/>
<dbReference type="GO" id="GO:0003677">
    <property type="term" value="F:DNA binding"/>
    <property type="evidence" value="ECO:0007669"/>
    <property type="project" value="UniProtKB-KW"/>
</dbReference>
<name>A0A5C5G997_9RHOB</name>
<keyword evidence="3" id="KW-1185">Reference proteome</keyword>
<organism evidence="2 3">
    <name type="scientific">Pelagovum pacificum</name>
    <dbReference type="NCBI Taxonomy" id="2588711"/>
    <lineage>
        <taxon>Bacteria</taxon>
        <taxon>Pseudomonadati</taxon>
        <taxon>Pseudomonadota</taxon>
        <taxon>Alphaproteobacteria</taxon>
        <taxon>Rhodobacterales</taxon>
        <taxon>Paracoccaceae</taxon>
        <taxon>Pelagovum</taxon>
    </lineage>
</organism>
<dbReference type="InterPro" id="IPR036388">
    <property type="entry name" value="WH-like_DNA-bd_sf"/>
</dbReference>
<dbReference type="GO" id="GO:0003700">
    <property type="term" value="F:DNA-binding transcription factor activity"/>
    <property type="evidence" value="ECO:0007669"/>
    <property type="project" value="TreeGrafter"/>
</dbReference>
<dbReference type="InterPro" id="IPR036390">
    <property type="entry name" value="WH_DNA-bd_sf"/>
</dbReference>
<gene>
    <name evidence="2" type="ORF">FHY64_14905</name>
</gene>